<feature type="compositionally biased region" description="Basic and acidic residues" evidence="10">
    <location>
        <begin position="649"/>
        <end position="659"/>
    </location>
</feature>
<comment type="caution">
    <text evidence="11">The sequence shown here is derived from an EMBL/GenBank/DDBJ whole genome shotgun (WGS) entry which is preliminary data.</text>
</comment>
<evidence type="ECO:0000256" key="9">
    <source>
        <dbReference type="SAM" id="Coils"/>
    </source>
</evidence>
<evidence type="ECO:0000313" key="11">
    <source>
        <dbReference type="EMBL" id="CAI2386911.1"/>
    </source>
</evidence>
<reference evidence="11" key="1">
    <citation type="submission" date="2023-07" db="EMBL/GenBank/DDBJ databases">
        <authorList>
            <consortium name="AG Swart"/>
            <person name="Singh M."/>
            <person name="Singh A."/>
            <person name="Seah K."/>
            <person name="Emmerich C."/>
        </authorList>
    </citation>
    <scope>NUCLEOTIDE SEQUENCE</scope>
    <source>
        <strain evidence="11">DP1</strain>
    </source>
</reference>
<keyword evidence="12" id="KW-1185">Reference proteome</keyword>
<dbReference type="Pfam" id="PF06098">
    <property type="entry name" value="Radial_spoke_3"/>
    <property type="match status" value="1"/>
</dbReference>
<dbReference type="InterPro" id="IPR009290">
    <property type="entry name" value="Radial_spoke_3"/>
</dbReference>
<keyword evidence="9" id="KW-0175">Coiled coil</keyword>
<name>A0AAD1YA58_EUPCR</name>
<evidence type="ECO:0000256" key="7">
    <source>
        <dbReference type="ARBA" id="ARBA00023212"/>
    </source>
</evidence>
<feature type="region of interest" description="Disordered" evidence="10">
    <location>
        <begin position="626"/>
        <end position="692"/>
    </location>
</feature>
<evidence type="ECO:0000256" key="10">
    <source>
        <dbReference type="SAM" id="MobiDB-lite"/>
    </source>
</evidence>
<dbReference type="GO" id="GO:0005929">
    <property type="term" value="C:cilium"/>
    <property type="evidence" value="ECO:0007669"/>
    <property type="project" value="TreeGrafter"/>
</dbReference>
<keyword evidence="3" id="KW-0963">Cytoplasm</keyword>
<comment type="similarity">
    <text evidence="2">Belongs to the flagellar radial spoke RSP3 family.</text>
</comment>
<feature type="compositionally biased region" description="Basic and acidic residues" evidence="10">
    <location>
        <begin position="666"/>
        <end position="680"/>
    </location>
</feature>
<organism evidence="11 12">
    <name type="scientific">Euplotes crassus</name>
    <dbReference type="NCBI Taxonomy" id="5936"/>
    <lineage>
        <taxon>Eukaryota</taxon>
        <taxon>Sar</taxon>
        <taxon>Alveolata</taxon>
        <taxon>Ciliophora</taxon>
        <taxon>Intramacronucleata</taxon>
        <taxon>Spirotrichea</taxon>
        <taxon>Hypotrichia</taxon>
        <taxon>Euplotida</taxon>
        <taxon>Euplotidae</taxon>
        <taxon>Moneuplotes</taxon>
    </lineage>
</organism>
<evidence type="ECO:0000256" key="5">
    <source>
        <dbReference type="ARBA" id="ARBA00022846"/>
    </source>
</evidence>
<keyword evidence="8" id="KW-0966">Cell projection</keyword>
<dbReference type="PANTHER" id="PTHR21648">
    <property type="entry name" value="FLAGELLAR RADIAL SPOKE PROTEIN 3"/>
    <property type="match status" value="1"/>
</dbReference>
<feature type="coiled-coil region" evidence="9">
    <location>
        <begin position="344"/>
        <end position="382"/>
    </location>
</feature>
<feature type="compositionally biased region" description="Basic and acidic residues" evidence="10">
    <location>
        <begin position="227"/>
        <end position="237"/>
    </location>
</feature>
<accession>A0AAD1YA58</accession>
<keyword evidence="4" id="KW-0597">Phosphoprotein</keyword>
<keyword evidence="6" id="KW-0969">Cilium</keyword>
<sequence length="776" mass="90251">MFGPQDTGYEFSAQPRVVDSRPKFRDPYGQSYDYIPQNIMHDSRIARGSTNASMVIPAGNHPDAIFLKKKEQQRRVKIQQEEEERRRAEFEAQRDIKTPEPLPGRVNLDIQTEPFVENLTDKPTEFEIGVQSDFYIDRPPTPLFVPIKTGQDAETQVEKDNLEEDVYDFNEIVDPILSVLCFNTIEQAQMEVYEEHEFNHVDTRRKEFERLRNLKLIEAQRLEATENRKKEEMERRNNQVKARKTNKVSAHQKYTSRQIAKKYLSDVCGDTLKLLEDHGTLVESLPGFLHEQAVPWLYAKTMKFLNEEDMIDRNTEELVETAIAYPTRAHHETVEQDHQRLIRLEKEEEARLLAKEERRRKRAEAREEARKQEEILKFKEEVRQKFIEGGEQRDHITIHEITEPDGNCLNIPIIGLLGGHFLQMIYVLNAAKQVLELGISSFFQEERVYRFMVTYIHHHMKGENFFMKAKGELLEYCVQNKIKPEAMHKSKEEAKKGLREFLLTPEVTMLSEFGTELKTEPLSKTIDEFKFDPEITRLLQHGIVSLLLKTPLLKEGVAKDASEATTSSKSNKNMVKLDPAIDKIKLCFPQKYLDWAKNPSLNISEMAEPRKARAVARIRIPFEEVKEDEEEEEKPKKSRKKDKKSKNNKNNDSRVESSKNDSINEGESKAADLDKSKESNAPKFQEQEIEDRVTVVNPKGDDYDILVFHQAAGKMVRKDILNSLVKQASEFKDVDIDSILENANSYSEELELKFIEKYCASAEEGEEIHHFDYEIN</sequence>
<evidence type="ECO:0000256" key="2">
    <source>
        <dbReference type="ARBA" id="ARBA00006737"/>
    </source>
</evidence>
<gene>
    <name evidence="11" type="ORF">ECRASSUSDP1_LOCUS28537</name>
</gene>
<evidence type="ECO:0000256" key="3">
    <source>
        <dbReference type="ARBA" id="ARBA00022490"/>
    </source>
</evidence>
<keyword evidence="7" id="KW-0206">Cytoskeleton</keyword>
<feature type="region of interest" description="Disordered" evidence="10">
    <location>
        <begin position="227"/>
        <end position="248"/>
    </location>
</feature>
<dbReference type="PANTHER" id="PTHR21648:SF0">
    <property type="entry name" value="RADIAL SPOKE HEAD PROTEIN 3 HOMOLOG"/>
    <property type="match status" value="1"/>
</dbReference>
<keyword evidence="5" id="KW-0282">Flagellum</keyword>
<protein>
    <submittedName>
        <fullName evidence="11">Uncharacterized protein</fullName>
    </submittedName>
</protein>
<comment type="subcellular location">
    <subcellularLocation>
        <location evidence="1">Cytoplasm</location>
        <location evidence="1">Cytoskeleton</location>
        <location evidence="1">Flagellum axoneme</location>
    </subcellularLocation>
</comment>
<evidence type="ECO:0000256" key="6">
    <source>
        <dbReference type="ARBA" id="ARBA00023069"/>
    </source>
</evidence>
<dbReference type="AlphaFoldDB" id="A0AAD1YA58"/>
<feature type="compositionally biased region" description="Basic residues" evidence="10">
    <location>
        <begin position="636"/>
        <end position="647"/>
    </location>
</feature>
<dbReference type="EMBL" id="CAMPGE010029439">
    <property type="protein sequence ID" value="CAI2386911.1"/>
    <property type="molecule type" value="Genomic_DNA"/>
</dbReference>
<evidence type="ECO:0000256" key="4">
    <source>
        <dbReference type="ARBA" id="ARBA00022553"/>
    </source>
</evidence>
<evidence type="ECO:0000256" key="8">
    <source>
        <dbReference type="ARBA" id="ARBA00023273"/>
    </source>
</evidence>
<evidence type="ECO:0000313" key="12">
    <source>
        <dbReference type="Proteomes" id="UP001295684"/>
    </source>
</evidence>
<evidence type="ECO:0000256" key="1">
    <source>
        <dbReference type="ARBA" id="ARBA00004611"/>
    </source>
</evidence>
<dbReference type="Proteomes" id="UP001295684">
    <property type="component" value="Unassembled WGS sequence"/>
</dbReference>
<proteinExistence type="inferred from homology"/>